<organism evidence="2 3">
    <name type="scientific">Companilactobacillus crustorum</name>
    <dbReference type="NCBI Taxonomy" id="392416"/>
    <lineage>
        <taxon>Bacteria</taxon>
        <taxon>Bacillati</taxon>
        <taxon>Bacillota</taxon>
        <taxon>Bacilli</taxon>
        <taxon>Lactobacillales</taxon>
        <taxon>Lactobacillaceae</taxon>
        <taxon>Companilactobacillus</taxon>
    </lineage>
</organism>
<sequence>MKSIEVQIVSKTSLILSRQKSPAKNNFMAETILAPFQIGVLIDIINLMFVATIKFKSI</sequence>
<dbReference type="AlphaFoldDB" id="A0AB34A879"/>
<evidence type="ECO:0000313" key="3">
    <source>
        <dbReference type="Proteomes" id="UP000321618"/>
    </source>
</evidence>
<comment type="caution">
    <text evidence="2">The sequence shown here is derived from an EMBL/GenBank/DDBJ whole genome shotgun (WGS) entry which is preliminary data.</text>
</comment>
<keyword evidence="1" id="KW-0812">Transmembrane</keyword>
<dbReference type="EMBL" id="BJZM01000004">
    <property type="protein sequence ID" value="GEO75861.1"/>
    <property type="molecule type" value="Genomic_DNA"/>
</dbReference>
<feature type="transmembrane region" description="Helical" evidence="1">
    <location>
        <begin position="32"/>
        <end position="53"/>
    </location>
</feature>
<name>A0AB34A879_9LACO</name>
<dbReference type="Proteomes" id="UP000321618">
    <property type="component" value="Unassembled WGS sequence"/>
</dbReference>
<reference evidence="2 3" key="1">
    <citation type="submission" date="2019-07" db="EMBL/GenBank/DDBJ databases">
        <title>Whole genome shotgun sequence of Lactobacillus crustorum NBRC 107159.</title>
        <authorList>
            <person name="Hosoyama A."/>
            <person name="Uohara A."/>
            <person name="Ohji S."/>
            <person name="Ichikawa N."/>
        </authorList>
    </citation>
    <scope>NUCLEOTIDE SEQUENCE [LARGE SCALE GENOMIC DNA]</scope>
    <source>
        <strain evidence="2 3">NBRC 107159</strain>
    </source>
</reference>
<evidence type="ECO:0000256" key="1">
    <source>
        <dbReference type="SAM" id="Phobius"/>
    </source>
</evidence>
<protein>
    <submittedName>
        <fullName evidence="2">Uncharacterized protein</fullName>
    </submittedName>
</protein>
<keyword evidence="1" id="KW-1133">Transmembrane helix</keyword>
<gene>
    <name evidence="2" type="ORF">LCR01_03040</name>
</gene>
<accession>A0AB34A879</accession>
<keyword evidence="1" id="KW-0472">Membrane</keyword>
<proteinExistence type="predicted"/>
<evidence type="ECO:0000313" key="2">
    <source>
        <dbReference type="EMBL" id="GEO75861.1"/>
    </source>
</evidence>